<evidence type="ECO:0000313" key="2">
    <source>
        <dbReference type="Proteomes" id="UP001372338"/>
    </source>
</evidence>
<evidence type="ECO:0000313" key="1">
    <source>
        <dbReference type="EMBL" id="KAK7273826.1"/>
    </source>
</evidence>
<dbReference type="EMBL" id="JAYWIO010000003">
    <property type="protein sequence ID" value="KAK7273826.1"/>
    <property type="molecule type" value="Genomic_DNA"/>
</dbReference>
<dbReference type="AlphaFoldDB" id="A0AAN9FGA6"/>
<sequence length="106" mass="11700">MESSSPLGVKLLTKVNLIEVLISKGIVNNYDSVQTIVAFSQAFNLEIWDSPVTAMVQIVPDNDSNSVLKNSNFAVNALASDEVHAFRLMLPEQAYRMKELMGKLTV</sequence>
<proteinExistence type="predicted"/>
<dbReference type="Proteomes" id="UP001372338">
    <property type="component" value="Unassembled WGS sequence"/>
</dbReference>
<organism evidence="1 2">
    <name type="scientific">Crotalaria pallida</name>
    <name type="common">Smooth rattlebox</name>
    <name type="synonym">Crotalaria striata</name>
    <dbReference type="NCBI Taxonomy" id="3830"/>
    <lineage>
        <taxon>Eukaryota</taxon>
        <taxon>Viridiplantae</taxon>
        <taxon>Streptophyta</taxon>
        <taxon>Embryophyta</taxon>
        <taxon>Tracheophyta</taxon>
        <taxon>Spermatophyta</taxon>
        <taxon>Magnoliopsida</taxon>
        <taxon>eudicotyledons</taxon>
        <taxon>Gunneridae</taxon>
        <taxon>Pentapetalae</taxon>
        <taxon>rosids</taxon>
        <taxon>fabids</taxon>
        <taxon>Fabales</taxon>
        <taxon>Fabaceae</taxon>
        <taxon>Papilionoideae</taxon>
        <taxon>50 kb inversion clade</taxon>
        <taxon>genistoids sensu lato</taxon>
        <taxon>core genistoids</taxon>
        <taxon>Crotalarieae</taxon>
        <taxon>Crotalaria</taxon>
    </lineage>
</organism>
<accession>A0AAN9FGA6</accession>
<keyword evidence="2" id="KW-1185">Reference proteome</keyword>
<comment type="caution">
    <text evidence="1">The sequence shown here is derived from an EMBL/GenBank/DDBJ whole genome shotgun (WGS) entry which is preliminary data.</text>
</comment>
<protein>
    <submittedName>
        <fullName evidence="1">Uncharacterized protein</fullName>
    </submittedName>
</protein>
<gene>
    <name evidence="1" type="ORF">RIF29_14890</name>
</gene>
<reference evidence="1 2" key="1">
    <citation type="submission" date="2024-01" db="EMBL/GenBank/DDBJ databases">
        <title>The genomes of 5 underutilized Papilionoideae crops provide insights into root nodulation and disease resistanc.</title>
        <authorList>
            <person name="Yuan L."/>
        </authorList>
    </citation>
    <scope>NUCLEOTIDE SEQUENCE [LARGE SCALE GENOMIC DNA]</scope>
    <source>
        <strain evidence="1">ZHUSHIDOU_FW_LH</strain>
        <tissue evidence="1">Leaf</tissue>
    </source>
</reference>
<name>A0AAN9FGA6_CROPI</name>